<keyword evidence="4 5" id="KW-0472">Membrane</keyword>
<evidence type="ECO:0000313" key="7">
    <source>
        <dbReference type="Proteomes" id="UP000033558"/>
    </source>
</evidence>
<feature type="transmembrane region" description="Helical" evidence="5">
    <location>
        <begin position="266"/>
        <end position="289"/>
    </location>
</feature>
<evidence type="ECO:0000256" key="5">
    <source>
        <dbReference type="SAM" id="Phobius"/>
    </source>
</evidence>
<dbReference type="Gene3D" id="1.20.1740.10">
    <property type="entry name" value="Amino acid/polyamine transporter I"/>
    <property type="match status" value="1"/>
</dbReference>
<feature type="transmembrane region" description="Helical" evidence="5">
    <location>
        <begin position="120"/>
        <end position="140"/>
    </location>
</feature>
<organism evidence="6 7">
    <name type="scientific">Bombilactobacillus mellifer</name>
    <dbReference type="NCBI Taxonomy" id="1218492"/>
    <lineage>
        <taxon>Bacteria</taxon>
        <taxon>Bacillati</taxon>
        <taxon>Bacillota</taxon>
        <taxon>Bacilli</taxon>
        <taxon>Lactobacillales</taxon>
        <taxon>Lactobacillaceae</taxon>
        <taxon>Bombilactobacillus</taxon>
    </lineage>
</organism>
<proteinExistence type="predicted"/>
<dbReference type="STRING" id="1218492.JG30_07700"/>
<comment type="subcellular location">
    <subcellularLocation>
        <location evidence="1">Membrane</location>
        <topology evidence="1">Multi-pass membrane protein</topology>
    </subcellularLocation>
</comment>
<gene>
    <name evidence="6" type="ORF">JG30_07700</name>
</gene>
<reference evidence="6 7" key="1">
    <citation type="submission" date="2015-01" db="EMBL/GenBank/DDBJ databases">
        <title>Comparative genomics of the lactic acid bacteria isolated from the honey bee gut.</title>
        <authorList>
            <person name="Ellegaard K.M."/>
            <person name="Tamarit D."/>
            <person name="Javelind E."/>
            <person name="Olofsson T."/>
            <person name="Andersson S.G."/>
            <person name="Vasquez A."/>
        </authorList>
    </citation>
    <scope>NUCLEOTIDE SEQUENCE [LARGE SCALE GENOMIC DNA]</scope>
    <source>
        <strain evidence="6 7">Bin4</strain>
    </source>
</reference>
<dbReference type="InterPro" id="IPR050598">
    <property type="entry name" value="AminoAcid_Transporter"/>
</dbReference>
<dbReference type="PIRSF" id="PIRSF006060">
    <property type="entry name" value="AA_transporter"/>
    <property type="match status" value="1"/>
</dbReference>
<evidence type="ECO:0000313" key="6">
    <source>
        <dbReference type="EMBL" id="KJY61721.1"/>
    </source>
</evidence>
<feature type="transmembrane region" description="Helical" evidence="5">
    <location>
        <begin position="191"/>
        <end position="214"/>
    </location>
</feature>
<evidence type="ECO:0000256" key="4">
    <source>
        <dbReference type="ARBA" id="ARBA00023136"/>
    </source>
</evidence>
<dbReference type="Proteomes" id="UP000033558">
    <property type="component" value="Unassembled WGS sequence"/>
</dbReference>
<dbReference type="GO" id="GO:0015179">
    <property type="term" value="F:L-amino acid transmembrane transporter activity"/>
    <property type="evidence" value="ECO:0007669"/>
    <property type="project" value="TreeGrafter"/>
</dbReference>
<feature type="transmembrane region" description="Helical" evidence="5">
    <location>
        <begin position="7"/>
        <end position="25"/>
    </location>
</feature>
<feature type="transmembrane region" description="Helical" evidence="5">
    <location>
        <begin position="37"/>
        <end position="62"/>
    </location>
</feature>
<feature type="transmembrane region" description="Helical" evidence="5">
    <location>
        <begin position="226"/>
        <end position="246"/>
    </location>
</feature>
<keyword evidence="3 5" id="KW-1133">Transmembrane helix</keyword>
<dbReference type="Pfam" id="PF13520">
    <property type="entry name" value="AA_permease_2"/>
    <property type="match status" value="1"/>
</dbReference>
<dbReference type="GO" id="GO:0016020">
    <property type="term" value="C:membrane"/>
    <property type="evidence" value="ECO:0007669"/>
    <property type="project" value="UniProtKB-SubCell"/>
</dbReference>
<dbReference type="EMBL" id="JXJQ01000008">
    <property type="protein sequence ID" value="KJY61721.1"/>
    <property type="molecule type" value="Genomic_DNA"/>
</dbReference>
<evidence type="ECO:0000256" key="3">
    <source>
        <dbReference type="ARBA" id="ARBA00022989"/>
    </source>
</evidence>
<evidence type="ECO:0000256" key="2">
    <source>
        <dbReference type="ARBA" id="ARBA00022692"/>
    </source>
</evidence>
<dbReference type="HOGENOM" id="CLU_007946_3_4_9"/>
<accession>A0A0F4LW04</accession>
<evidence type="ECO:0000256" key="1">
    <source>
        <dbReference type="ARBA" id="ARBA00004141"/>
    </source>
</evidence>
<keyword evidence="7" id="KW-1185">Reference proteome</keyword>
<dbReference type="PANTHER" id="PTHR11785:SF512">
    <property type="entry name" value="SOBREMESA, ISOFORM B"/>
    <property type="match status" value="1"/>
</dbReference>
<protein>
    <submittedName>
        <fullName evidence="6">Amino acid permease family protein</fullName>
    </submittedName>
</protein>
<dbReference type="RefSeq" id="WP_052725195.1">
    <property type="nucleotide sequence ID" value="NZ_JBHSZT010000001.1"/>
</dbReference>
<dbReference type="OrthoDB" id="3181223at2"/>
<feature type="transmembrane region" description="Helical" evidence="5">
    <location>
        <begin position="391"/>
        <end position="418"/>
    </location>
</feature>
<name>A0A0F4LW04_9LACO</name>
<comment type="caution">
    <text evidence="6">The sequence shown here is derived from an EMBL/GenBank/DDBJ whole genome shotgun (WGS) entry which is preliminary data.</text>
</comment>
<dbReference type="PANTHER" id="PTHR11785">
    <property type="entry name" value="AMINO ACID TRANSPORTER"/>
    <property type="match status" value="1"/>
</dbReference>
<keyword evidence="2 5" id="KW-0812">Transmembrane</keyword>
<feature type="transmembrane region" description="Helical" evidence="5">
    <location>
        <begin position="351"/>
        <end position="370"/>
    </location>
</feature>
<feature type="transmembrane region" description="Helical" evidence="5">
    <location>
        <begin position="152"/>
        <end position="171"/>
    </location>
</feature>
<dbReference type="InterPro" id="IPR002293">
    <property type="entry name" value="AA/rel_permease1"/>
</dbReference>
<feature type="transmembrane region" description="Helical" evidence="5">
    <location>
        <begin position="329"/>
        <end position="345"/>
    </location>
</feature>
<feature type="transmembrane region" description="Helical" evidence="5">
    <location>
        <begin position="83"/>
        <end position="108"/>
    </location>
</feature>
<dbReference type="AlphaFoldDB" id="A0A0F4LW04"/>
<sequence>MKRQLNFFAALATVMGTMIGGGAFFKIANVSALTHNAWLSIIVWPLAGLITLMAGLSIAELAAIFPENGGPVKYLEKIYGAQVAFLFGWSLIIIYYPANIAALAIVFATQFKALPFFNNWSTTLIALLVMLLILVINWLGAKLSSQVQKLALIVKLLPIAAIILFALFYPGPNQLQQAPVPHWSTSLGTWTFGQALLAVLFAYDGWLSIGNLAGEIKNPAKTLAQAIIWGLLGVTIIYTLLNWSYIRVLPWSHIVNNSKTAMLTAQQLFGGSGGNLVVAGILVSLFGAMNGHLLVGSRMPYILGQEKQLPLANFFGQLNEKTFVPTNSMLFECAIATIMIFSGTFDSLTDMLVYVSWIFSILLFVGIFILRRQQPELKRPYKIPGYPWPPILAIVGALFIVITTTVTQPILAMIGILLTLSGEPVYLYVHRSIHKTES</sequence>
<dbReference type="PATRIC" id="fig|1218492.5.peg.908"/>